<keyword evidence="3" id="KW-0328">Glycosyltransferase</keyword>
<dbReference type="GO" id="GO:0006412">
    <property type="term" value="P:translation"/>
    <property type="evidence" value="ECO:0007669"/>
    <property type="project" value="InterPro"/>
</dbReference>
<dbReference type="InterPro" id="IPR001971">
    <property type="entry name" value="Ribosomal_uS11"/>
</dbReference>
<evidence type="ECO:0000256" key="2">
    <source>
        <dbReference type="ARBA" id="ARBA00010271"/>
    </source>
</evidence>
<evidence type="ECO:0000256" key="1">
    <source>
        <dbReference type="ARBA" id="ARBA00004323"/>
    </source>
</evidence>
<feature type="compositionally biased region" description="Basic residues" evidence="6">
    <location>
        <begin position="709"/>
        <end position="722"/>
    </location>
</feature>
<dbReference type="Pfam" id="PF03016">
    <property type="entry name" value="Exostosin_GT47"/>
    <property type="match status" value="2"/>
</dbReference>
<dbReference type="PANTHER" id="PTHR11062">
    <property type="entry name" value="EXOSTOSIN HEPARAN SULFATE GLYCOSYLTRANSFERASE -RELATED"/>
    <property type="match status" value="1"/>
</dbReference>
<feature type="compositionally biased region" description="Basic and acidic residues" evidence="6">
    <location>
        <begin position="478"/>
        <end position="502"/>
    </location>
</feature>
<dbReference type="GO" id="GO:0016757">
    <property type="term" value="F:glycosyltransferase activity"/>
    <property type="evidence" value="ECO:0007669"/>
    <property type="project" value="UniProtKB-KW"/>
</dbReference>
<feature type="domain" description="Exostosin GT47" evidence="7">
    <location>
        <begin position="267"/>
        <end position="372"/>
    </location>
</feature>
<keyword evidence="3" id="KW-0808">Transferase</keyword>
<evidence type="ECO:0000313" key="8">
    <source>
        <dbReference type="EMBL" id="KAG6767508.1"/>
    </source>
</evidence>
<keyword evidence="5" id="KW-0333">Golgi apparatus</keyword>
<dbReference type="PANTHER" id="PTHR11062:SF378">
    <property type="entry name" value="EXOSTOSIN GT47 DOMAIN-CONTAINING PROTEIN"/>
    <property type="match status" value="1"/>
</dbReference>
<dbReference type="Proteomes" id="UP000886885">
    <property type="component" value="Chromosome 7D"/>
</dbReference>
<dbReference type="GO" id="GO:0003735">
    <property type="term" value="F:structural constituent of ribosome"/>
    <property type="evidence" value="ECO:0007669"/>
    <property type="project" value="InterPro"/>
</dbReference>
<accession>A0A8X7ZJN5</accession>
<feature type="region of interest" description="Disordered" evidence="6">
    <location>
        <begin position="478"/>
        <end position="510"/>
    </location>
</feature>
<evidence type="ECO:0000256" key="4">
    <source>
        <dbReference type="ARBA" id="ARBA00022968"/>
    </source>
</evidence>
<dbReference type="HAMAP" id="MF_01310">
    <property type="entry name" value="Ribosomal_uS11"/>
    <property type="match status" value="1"/>
</dbReference>
<name>A0A8X7ZJN5_POPTO</name>
<comment type="subcellular location">
    <subcellularLocation>
        <location evidence="1">Golgi apparatus membrane</location>
        <topology evidence="1">Single-pass type II membrane protein</topology>
    </subcellularLocation>
</comment>
<organism evidence="8 9">
    <name type="scientific">Populus tomentosa</name>
    <name type="common">Chinese white poplar</name>
    <dbReference type="NCBI Taxonomy" id="118781"/>
    <lineage>
        <taxon>Eukaryota</taxon>
        <taxon>Viridiplantae</taxon>
        <taxon>Streptophyta</taxon>
        <taxon>Embryophyta</taxon>
        <taxon>Tracheophyta</taxon>
        <taxon>Spermatophyta</taxon>
        <taxon>Magnoliopsida</taxon>
        <taxon>eudicotyledons</taxon>
        <taxon>Gunneridae</taxon>
        <taxon>Pentapetalae</taxon>
        <taxon>rosids</taxon>
        <taxon>fabids</taxon>
        <taxon>Malpighiales</taxon>
        <taxon>Salicaceae</taxon>
        <taxon>Saliceae</taxon>
        <taxon>Populus</taxon>
    </lineage>
</organism>
<keyword evidence="4" id="KW-0812">Transmembrane</keyword>
<gene>
    <name evidence="8" type="ORF">POTOM_028713</name>
</gene>
<evidence type="ECO:0000256" key="6">
    <source>
        <dbReference type="SAM" id="MobiDB-lite"/>
    </source>
</evidence>
<dbReference type="InterPro" id="IPR004263">
    <property type="entry name" value="Exostosin"/>
</dbReference>
<dbReference type="EMBL" id="JAAWWB010000014">
    <property type="protein sequence ID" value="KAG6767508.1"/>
    <property type="molecule type" value="Genomic_DNA"/>
</dbReference>
<keyword evidence="4" id="KW-0735">Signal-anchor</keyword>
<dbReference type="GO" id="GO:0000139">
    <property type="term" value="C:Golgi membrane"/>
    <property type="evidence" value="ECO:0007669"/>
    <property type="project" value="UniProtKB-SubCell"/>
</dbReference>
<dbReference type="OrthoDB" id="1654884at2759"/>
<evidence type="ECO:0000256" key="3">
    <source>
        <dbReference type="ARBA" id="ARBA00022676"/>
    </source>
</evidence>
<dbReference type="AlphaFoldDB" id="A0A8X7ZJN5"/>
<evidence type="ECO:0000259" key="7">
    <source>
        <dbReference type="Pfam" id="PF03016"/>
    </source>
</evidence>
<evidence type="ECO:0000256" key="5">
    <source>
        <dbReference type="ARBA" id="ARBA00023034"/>
    </source>
</evidence>
<dbReference type="Pfam" id="PF00411">
    <property type="entry name" value="Ribosomal_S11"/>
    <property type="match status" value="1"/>
</dbReference>
<reference evidence="8" key="1">
    <citation type="journal article" date="2020" name="bioRxiv">
        <title>Hybrid origin of Populus tomentosa Carr. identified through genome sequencing and phylogenomic analysis.</title>
        <authorList>
            <person name="An X."/>
            <person name="Gao K."/>
            <person name="Chen Z."/>
            <person name="Li J."/>
            <person name="Yang X."/>
            <person name="Yang X."/>
            <person name="Zhou J."/>
            <person name="Guo T."/>
            <person name="Zhao T."/>
            <person name="Huang S."/>
            <person name="Miao D."/>
            <person name="Khan W.U."/>
            <person name="Rao P."/>
            <person name="Ye M."/>
            <person name="Lei B."/>
            <person name="Liao W."/>
            <person name="Wang J."/>
            <person name="Ji L."/>
            <person name="Li Y."/>
            <person name="Guo B."/>
            <person name="Mustafa N.S."/>
            <person name="Li S."/>
            <person name="Yun Q."/>
            <person name="Keller S.R."/>
            <person name="Mao J."/>
            <person name="Zhang R."/>
            <person name="Strauss S.H."/>
        </authorList>
    </citation>
    <scope>NUCLEOTIDE SEQUENCE</scope>
    <source>
        <strain evidence="8">GM15</strain>
        <tissue evidence="8">Leaf</tissue>
    </source>
</reference>
<feature type="region of interest" description="Disordered" evidence="6">
    <location>
        <begin position="701"/>
        <end position="722"/>
    </location>
</feature>
<feature type="domain" description="Exostosin GT47" evidence="7">
    <location>
        <begin position="130"/>
        <end position="238"/>
    </location>
</feature>
<comment type="similarity">
    <text evidence="2">Belongs to the glycosyltransferase 47 family.</text>
</comment>
<protein>
    <recommendedName>
        <fullName evidence="7">Exostosin GT47 domain-containing protein</fullName>
    </recommendedName>
</protein>
<dbReference type="InterPro" id="IPR040911">
    <property type="entry name" value="Exostosin_GT47"/>
</dbReference>
<keyword evidence="9" id="KW-1185">Reference proteome</keyword>
<sequence>MRTANLAARGKSEDERATAVEDFVMFLSEHYDLPFKDVLDWHKLAVILEENVIFDPWGTLKDIKQQEYEALYTSTIKVQKHFQWNLPPVRLDAFHMVLARSLKENATDPEIFSELFHSPDSFKKDYKDMEKTFKIFVYPHNTDKHSTACNKPTVLGCFRSEGYFYHNLNHSRFLTKDPEKAHLFFIPIYCHSMSPEEKSKKERAIAVQDFVKFLISKYPYWNRTLGADHFFVSCSEVDVAATARIADRLKNSIGLMTLLGFWSGVEDSYIREQLYLTWEYDSELYIEARDWPTSIEQGHWQAREDFYNSKFCICPGGPQLDGFIAFAIHYGCIPVILSDYYDLPFNDILDWRKFSVILKENDVYSLKKILQDIPKQTYESLQNHTFMVQKHFQWNLSPVKYDAFHMILNVLYEMIGCLERLGGSFWSIHNVARGENARHASRYSGNFGMSFGLLTSKEDVTVPYALSFQSFIHSTSHKDFETGRDSNHKDFAAGREDFEMERSSMQNSNLEMERNPRSMNFSAGRRDFEMGRSSMQNSNLEMGRNPRSMNFSAGQRDFEMERGPRPDFYAGGRNSRPMDFVRGVIGQEGSRFPQYHVELNDDFVFMKLKRNNTFVAVTDSKGNKKKNASMTAGWLQKLQGGAKLSRYAAEATAEHVGQAARQLGLKSFVMRVNGFTYFKKKRLAITSFAEGYGKGGLSPIKHIEDNTRRPHNGCRLPRKRRI</sequence>
<evidence type="ECO:0000313" key="9">
    <source>
        <dbReference type="Proteomes" id="UP000886885"/>
    </source>
</evidence>
<proteinExistence type="inferred from homology"/>
<comment type="caution">
    <text evidence="8">The sequence shown here is derived from an EMBL/GenBank/DDBJ whole genome shotgun (WGS) entry which is preliminary data.</text>
</comment>
<dbReference type="GO" id="GO:0005840">
    <property type="term" value="C:ribosome"/>
    <property type="evidence" value="ECO:0007669"/>
    <property type="project" value="InterPro"/>
</dbReference>